<feature type="compositionally biased region" description="Basic and acidic residues" evidence="1">
    <location>
        <begin position="643"/>
        <end position="663"/>
    </location>
</feature>
<dbReference type="Gene3D" id="3.40.50.1240">
    <property type="entry name" value="Phosphoglycerate mutase-like"/>
    <property type="match status" value="2"/>
</dbReference>
<name>A0A1E1KVS0_9HELO</name>
<sequence length="663" mass="72030">MGWPPAVVIVVRHGARLDAADKQWHLTSPTPYDPPLTYGGWTQSRALGARIASILRSRETDDEVTGEGQSQVTRKRRHKVVIHTSPFLRCVQTSVAISSGLAQNPGHINLYHPKPPSSPLVKATQMHSSPRMRPTVATGSPSLAPIPEPTASKLDGRPNEQPENIKRATLRVDAFLGEWLSPDYFENITPPPSSVMMVAGAKADLLRKEDYSNLSHVREPSTASVGFPGGWGSPVVLAKKEDDEGALSNLSPLGQALPRRDRTSSLSSVASGESRQIRNATHLPTTAGYRVYQPPIPAYAISAADPIPAGYVAHSRDACVDVDYQWDSMRDPQNWGNGGEYGEEWSSMHKRFRKGLQQLAGWYSNINDDPSKLLPKGNKATHLHPNEDNPEDEDSDLVIILVTHGAGCNALIGALTNQPVLLDVGMASLTMAVRKPTPPTSPGTTPTHSRASSRTVLMSDQYDVKLVANTEHLRSTTSTPSTSRSPSVGGLPAFRESFRDSFRERSVGNNGSLDGSSFAKNVSSFRPVPTSGNFGSIRRAASIAGQGTRSYAPTRKTSIGLWSAPHPEEEAQEEEEPEDDMILNFGDENGNSTGNKSVETEVEVEKEKKEANENAVEEEKGSEMEEDDVAPLGGLWGSPRPPGHAEKIREIAPKRRWTVNERG</sequence>
<organism evidence="2 3">
    <name type="scientific">Rhynchosporium graminicola</name>
    <dbReference type="NCBI Taxonomy" id="2792576"/>
    <lineage>
        <taxon>Eukaryota</taxon>
        <taxon>Fungi</taxon>
        <taxon>Dikarya</taxon>
        <taxon>Ascomycota</taxon>
        <taxon>Pezizomycotina</taxon>
        <taxon>Leotiomycetes</taxon>
        <taxon>Helotiales</taxon>
        <taxon>Ploettnerulaceae</taxon>
        <taxon>Rhynchosporium</taxon>
    </lineage>
</organism>
<evidence type="ECO:0008006" key="4">
    <source>
        <dbReference type="Google" id="ProtNLM"/>
    </source>
</evidence>
<feature type="region of interest" description="Disordered" evidence="1">
    <location>
        <begin position="373"/>
        <end position="392"/>
    </location>
</feature>
<dbReference type="PANTHER" id="PTHR16469">
    <property type="entry name" value="UBIQUITIN-ASSOCIATED AND SH3 DOMAIN-CONTAINING BA-RELATED"/>
    <property type="match status" value="1"/>
</dbReference>
<feature type="region of interest" description="Disordered" evidence="1">
    <location>
        <begin position="471"/>
        <end position="492"/>
    </location>
</feature>
<evidence type="ECO:0000313" key="3">
    <source>
        <dbReference type="Proteomes" id="UP000178129"/>
    </source>
</evidence>
<comment type="caution">
    <text evidence="2">The sequence shown here is derived from an EMBL/GenBank/DDBJ whole genome shotgun (WGS) entry which is preliminary data.</text>
</comment>
<feature type="region of interest" description="Disordered" evidence="1">
    <location>
        <begin position="112"/>
        <end position="161"/>
    </location>
</feature>
<dbReference type="Proteomes" id="UP000178129">
    <property type="component" value="Unassembled WGS sequence"/>
</dbReference>
<feature type="region of interest" description="Disordered" evidence="1">
    <location>
        <begin position="247"/>
        <end position="280"/>
    </location>
</feature>
<dbReference type="InParanoid" id="A0A1E1KVS0"/>
<dbReference type="InterPro" id="IPR051710">
    <property type="entry name" value="Phosphatase_SH3-domain"/>
</dbReference>
<dbReference type="CDD" id="cd07040">
    <property type="entry name" value="HP"/>
    <property type="match status" value="1"/>
</dbReference>
<dbReference type="SMART" id="SM00855">
    <property type="entry name" value="PGAM"/>
    <property type="match status" value="1"/>
</dbReference>
<dbReference type="STRING" id="914237.A0A1E1KVS0"/>
<dbReference type="PANTHER" id="PTHR16469:SF27">
    <property type="entry name" value="UBIQUITIN-ASSOCIATED AND SH3 DOMAIN-CONTAINING BA-RELATED"/>
    <property type="match status" value="1"/>
</dbReference>
<evidence type="ECO:0000256" key="1">
    <source>
        <dbReference type="SAM" id="MobiDB-lite"/>
    </source>
</evidence>
<dbReference type="EMBL" id="FJUW01000021">
    <property type="protein sequence ID" value="CZT01094.1"/>
    <property type="molecule type" value="Genomic_DNA"/>
</dbReference>
<feature type="region of interest" description="Disordered" evidence="1">
    <location>
        <begin position="583"/>
        <end position="663"/>
    </location>
</feature>
<gene>
    <name evidence="2" type="ORF">RCO7_02790</name>
</gene>
<feature type="region of interest" description="Disordered" evidence="1">
    <location>
        <begin position="504"/>
        <end position="524"/>
    </location>
</feature>
<reference evidence="3" key="1">
    <citation type="submission" date="2016-03" db="EMBL/GenBank/DDBJ databases">
        <authorList>
            <person name="Ploux O."/>
        </authorList>
    </citation>
    <scope>NUCLEOTIDE SEQUENCE [LARGE SCALE GENOMIC DNA]</scope>
    <source>
        <strain evidence="3">UK7</strain>
    </source>
</reference>
<proteinExistence type="predicted"/>
<dbReference type="AlphaFoldDB" id="A0A1E1KVS0"/>
<accession>A0A1E1KVS0</accession>
<dbReference type="InterPro" id="IPR029033">
    <property type="entry name" value="His_PPase_superfam"/>
</dbReference>
<dbReference type="SUPFAM" id="SSF53254">
    <property type="entry name" value="Phosphoglycerate mutase-like"/>
    <property type="match status" value="1"/>
</dbReference>
<keyword evidence="3" id="KW-1185">Reference proteome</keyword>
<feature type="compositionally biased region" description="Polar residues" evidence="1">
    <location>
        <begin position="507"/>
        <end position="524"/>
    </location>
</feature>
<protein>
    <recommendedName>
        <fullName evidence="4">Phosphoglycerate mutase family protein</fullName>
    </recommendedName>
</protein>
<feature type="compositionally biased region" description="Polar residues" evidence="1">
    <location>
        <begin position="264"/>
        <end position="280"/>
    </location>
</feature>
<feature type="compositionally biased region" description="Low complexity" evidence="1">
    <location>
        <begin position="475"/>
        <end position="487"/>
    </location>
</feature>
<feature type="compositionally biased region" description="Basic and acidic residues" evidence="1">
    <location>
        <begin position="603"/>
        <end position="623"/>
    </location>
</feature>
<evidence type="ECO:0000313" key="2">
    <source>
        <dbReference type="EMBL" id="CZT01094.1"/>
    </source>
</evidence>
<dbReference type="InterPro" id="IPR013078">
    <property type="entry name" value="His_Pase_superF_clade-1"/>
</dbReference>